<organism evidence="3 4">
    <name type="scientific">Phaseolus angularis</name>
    <name type="common">Azuki bean</name>
    <name type="synonym">Vigna angularis</name>
    <dbReference type="NCBI Taxonomy" id="3914"/>
    <lineage>
        <taxon>Eukaryota</taxon>
        <taxon>Viridiplantae</taxon>
        <taxon>Streptophyta</taxon>
        <taxon>Embryophyta</taxon>
        <taxon>Tracheophyta</taxon>
        <taxon>Spermatophyta</taxon>
        <taxon>Magnoliopsida</taxon>
        <taxon>eudicotyledons</taxon>
        <taxon>Gunneridae</taxon>
        <taxon>Pentapetalae</taxon>
        <taxon>rosids</taxon>
        <taxon>fabids</taxon>
        <taxon>Fabales</taxon>
        <taxon>Fabaceae</taxon>
        <taxon>Papilionoideae</taxon>
        <taxon>50 kb inversion clade</taxon>
        <taxon>NPAAA clade</taxon>
        <taxon>indigoferoid/millettioid clade</taxon>
        <taxon>Phaseoleae</taxon>
        <taxon>Vigna</taxon>
    </lineage>
</organism>
<dbReference type="AlphaFoldDB" id="A0A8T0K1I9"/>
<feature type="compositionally biased region" description="Low complexity" evidence="1">
    <location>
        <begin position="136"/>
        <end position="146"/>
    </location>
</feature>
<reference evidence="3 4" key="1">
    <citation type="submission" date="2020-05" db="EMBL/GenBank/DDBJ databases">
        <title>Vigna angularis (adzuki bean) Var. LongXiaoDou No. 4 denovo assembly.</title>
        <authorList>
            <person name="Xiang H."/>
        </authorList>
    </citation>
    <scope>NUCLEOTIDE SEQUENCE [LARGE SCALE GENOMIC DNA]</scope>
    <source>
        <tissue evidence="3">Leaf</tissue>
    </source>
</reference>
<feature type="region of interest" description="Disordered" evidence="1">
    <location>
        <begin position="136"/>
        <end position="160"/>
    </location>
</feature>
<dbReference type="Proteomes" id="UP000743370">
    <property type="component" value="Unassembled WGS sequence"/>
</dbReference>
<protein>
    <recommendedName>
        <fullName evidence="2">Transposase-associated domain-containing protein</fullName>
    </recommendedName>
</protein>
<evidence type="ECO:0000256" key="1">
    <source>
        <dbReference type="SAM" id="MobiDB-lite"/>
    </source>
</evidence>
<dbReference type="InterPro" id="IPR029480">
    <property type="entry name" value="Transpos_assoc"/>
</dbReference>
<sequence length="287" mass="33110">MDQFPSNRAWMYDRNHRGRGALKVSFVFGVEEFITKACEQDRYHNDGGVRCPCIKCDCTKILEKRVVKVHLYKHGFKPNYLIWTDHGEQMPEGDLDNDGTSMGVETDGERNDQFMLMQDMVHDVDRCTSSSACVASNQSTPTTNVTPSPPISIPGTHSSSTVNELDVEEDSNHRPMIRPIGAGFYPSKTASKAITATIKQKFDQPWLTWGAIPKRERGLFFQCFKIKVSWRVEDEDKVLKNFRSKASHRLLEMFREARKEGKKPNWMGDIVWNDLLEKWNKPTYRRK</sequence>
<evidence type="ECO:0000313" key="4">
    <source>
        <dbReference type="Proteomes" id="UP000743370"/>
    </source>
</evidence>
<dbReference type="Pfam" id="PF13963">
    <property type="entry name" value="Transpos_assoc"/>
    <property type="match status" value="1"/>
</dbReference>
<feature type="domain" description="Transposase-associated" evidence="2">
    <location>
        <begin position="8"/>
        <end position="88"/>
    </location>
</feature>
<comment type="caution">
    <text evidence="3">The sequence shown here is derived from an EMBL/GenBank/DDBJ whole genome shotgun (WGS) entry which is preliminary data.</text>
</comment>
<gene>
    <name evidence="3" type="ORF">HKW66_Vig0220050</name>
</gene>
<name>A0A8T0K1I9_PHAAN</name>
<accession>A0A8T0K1I9</accession>
<dbReference type="EMBL" id="JABFOF010000007">
    <property type="protein sequence ID" value="KAG2390589.1"/>
    <property type="molecule type" value="Genomic_DNA"/>
</dbReference>
<evidence type="ECO:0000313" key="3">
    <source>
        <dbReference type="EMBL" id="KAG2390589.1"/>
    </source>
</evidence>
<proteinExistence type="predicted"/>
<evidence type="ECO:0000259" key="2">
    <source>
        <dbReference type="Pfam" id="PF13963"/>
    </source>
</evidence>